<dbReference type="PANTHER" id="PTHR43708">
    <property type="entry name" value="CONSERVED EXPRESSED OXIDOREDUCTASE (EUROFUNG)"/>
    <property type="match status" value="1"/>
</dbReference>
<gene>
    <name evidence="4" type="ordered locus">Plabr_0332</name>
</gene>
<comment type="similarity">
    <text evidence="1">Belongs to the Gfo/Idh/MocA family.</text>
</comment>
<dbReference type="InterPro" id="IPR000683">
    <property type="entry name" value="Gfo/Idh/MocA-like_OxRdtase_N"/>
</dbReference>
<dbReference type="Gene3D" id="3.30.360.10">
    <property type="entry name" value="Dihydrodipicolinate Reductase, domain 2"/>
    <property type="match status" value="1"/>
</dbReference>
<evidence type="ECO:0000259" key="3">
    <source>
        <dbReference type="Pfam" id="PF01408"/>
    </source>
</evidence>
<dbReference type="Proteomes" id="UP000006860">
    <property type="component" value="Chromosome"/>
</dbReference>
<protein>
    <submittedName>
        <fullName evidence="4">Oxidoreductase domain protein</fullName>
    </submittedName>
</protein>
<dbReference type="InterPro" id="IPR051317">
    <property type="entry name" value="Gfo/Idh/MocA_oxidoreduct"/>
</dbReference>
<organism evidence="4 5">
    <name type="scientific">Rubinisphaera brasiliensis (strain ATCC 49424 / DSM 5305 / JCM 21570 / IAM 15109 / NBRC 103401 / IFAM 1448)</name>
    <name type="common">Planctomyces brasiliensis</name>
    <dbReference type="NCBI Taxonomy" id="756272"/>
    <lineage>
        <taxon>Bacteria</taxon>
        <taxon>Pseudomonadati</taxon>
        <taxon>Planctomycetota</taxon>
        <taxon>Planctomycetia</taxon>
        <taxon>Planctomycetales</taxon>
        <taxon>Planctomycetaceae</taxon>
        <taxon>Rubinisphaera</taxon>
    </lineage>
</organism>
<dbReference type="InterPro" id="IPR036291">
    <property type="entry name" value="NAD(P)-bd_dom_sf"/>
</dbReference>
<dbReference type="AlphaFoldDB" id="F0SQI6"/>
<dbReference type="HOGENOM" id="CLU_036890_0_0_0"/>
<keyword evidence="2" id="KW-0560">Oxidoreductase</keyword>
<accession>F0SQI6</accession>
<dbReference type="Pfam" id="PF01408">
    <property type="entry name" value="GFO_IDH_MocA"/>
    <property type="match status" value="1"/>
</dbReference>
<evidence type="ECO:0000256" key="2">
    <source>
        <dbReference type="ARBA" id="ARBA00023002"/>
    </source>
</evidence>
<dbReference type="Gene3D" id="3.40.50.720">
    <property type="entry name" value="NAD(P)-binding Rossmann-like Domain"/>
    <property type="match status" value="1"/>
</dbReference>
<proteinExistence type="inferred from homology"/>
<dbReference type="OrthoDB" id="241454at2"/>
<evidence type="ECO:0000313" key="5">
    <source>
        <dbReference type="Proteomes" id="UP000006860"/>
    </source>
</evidence>
<feature type="domain" description="Gfo/Idh/MocA-like oxidoreductase N-terminal" evidence="3">
    <location>
        <begin position="3"/>
        <end position="94"/>
    </location>
</feature>
<name>F0SQI6_RUBBR</name>
<keyword evidence="5" id="KW-1185">Reference proteome</keyword>
<dbReference type="GO" id="GO:0000166">
    <property type="term" value="F:nucleotide binding"/>
    <property type="evidence" value="ECO:0007669"/>
    <property type="project" value="InterPro"/>
</dbReference>
<reference evidence="5" key="1">
    <citation type="submission" date="2011-02" db="EMBL/GenBank/DDBJ databases">
        <title>The complete genome of Planctomyces brasiliensis DSM 5305.</title>
        <authorList>
            <person name="Lucas S."/>
            <person name="Copeland A."/>
            <person name="Lapidus A."/>
            <person name="Bruce D."/>
            <person name="Goodwin L."/>
            <person name="Pitluck S."/>
            <person name="Kyrpides N."/>
            <person name="Mavromatis K."/>
            <person name="Pagani I."/>
            <person name="Ivanova N."/>
            <person name="Ovchinnikova G."/>
            <person name="Lu M."/>
            <person name="Detter J.C."/>
            <person name="Han C."/>
            <person name="Land M."/>
            <person name="Hauser L."/>
            <person name="Markowitz V."/>
            <person name="Cheng J.-F."/>
            <person name="Hugenholtz P."/>
            <person name="Woyke T."/>
            <person name="Wu D."/>
            <person name="Tindall B."/>
            <person name="Pomrenke H.G."/>
            <person name="Brambilla E."/>
            <person name="Klenk H.-P."/>
            <person name="Eisen J.A."/>
        </authorList>
    </citation>
    <scope>NUCLEOTIDE SEQUENCE [LARGE SCALE GENOMIC DNA]</scope>
    <source>
        <strain evidence="5">ATCC 49424 / DSM 5305 / JCM 21570 / NBRC 103401 / IFAM 1448</strain>
    </source>
</reference>
<dbReference type="STRING" id="756272.Plabr_0332"/>
<dbReference type="EMBL" id="CP002546">
    <property type="protein sequence ID" value="ADY57961.1"/>
    <property type="molecule type" value="Genomic_DNA"/>
</dbReference>
<evidence type="ECO:0000313" key="4">
    <source>
        <dbReference type="EMBL" id="ADY57961.1"/>
    </source>
</evidence>
<dbReference type="eggNOG" id="COG0673">
    <property type="taxonomic scope" value="Bacteria"/>
</dbReference>
<evidence type="ECO:0000256" key="1">
    <source>
        <dbReference type="ARBA" id="ARBA00010928"/>
    </source>
</evidence>
<dbReference type="RefSeq" id="WP_013626705.1">
    <property type="nucleotide sequence ID" value="NC_015174.1"/>
</dbReference>
<dbReference type="GO" id="GO:0016491">
    <property type="term" value="F:oxidoreductase activity"/>
    <property type="evidence" value="ECO:0007669"/>
    <property type="project" value="UniProtKB-KW"/>
</dbReference>
<dbReference type="KEGG" id="pbs:Plabr_0332"/>
<dbReference type="SUPFAM" id="SSF51735">
    <property type="entry name" value="NAD(P)-binding Rossmann-fold domains"/>
    <property type="match status" value="1"/>
</dbReference>
<dbReference type="PANTHER" id="PTHR43708:SF5">
    <property type="entry name" value="CONSERVED EXPRESSED OXIDOREDUCTASE (EUROFUNG)-RELATED"/>
    <property type="match status" value="1"/>
</dbReference>
<sequence length="308" mass="34961">MVNLGIIGVANPEFREKFCPALHALKQKTRVSAIYDCVAKRAELAARQCEADVCLSFEELIRRDDIDAILMLSPGWPGLLPILSCMELRKPVLCTRAVWQLCGNSADQLDRLAQQTDSLLVIENEYRYWPSSLRARELQASELGRPLRLLSRQPSKGTCAEAHAKLWADLLDWSRFLLQRSVVRPNGEPQTPGWTVQFVRERAGQTLDSVPFVVEFTETENSQLTIECETGSIDILGPNQLRWQHLNNGVTHEPQKEQLNEQPGILRQIDHFCRRVAGGLIPVYDLTDALWAERTAAQFFREPFPKTT</sequence>